<keyword evidence="2" id="KW-1185">Reference proteome</keyword>
<dbReference type="Proteomes" id="UP001060085">
    <property type="component" value="Linkage Group LG06"/>
</dbReference>
<evidence type="ECO:0000313" key="2">
    <source>
        <dbReference type="Proteomes" id="UP001060085"/>
    </source>
</evidence>
<accession>A0ACC0A8B8</accession>
<proteinExistence type="predicted"/>
<gene>
    <name evidence="1" type="ORF">M9H77_25941</name>
</gene>
<comment type="caution">
    <text evidence="1">The sequence shown here is derived from an EMBL/GenBank/DDBJ whole genome shotgun (WGS) entry which is preliminary data.</text>
</comment>
<protein>
    <submittedName>
        <fullName evidence="1">Uncharacterized protein</fullName>
    </submittedName>
</protein>
<evidence type="ECO:0000313" key="1">
    <source>
        <dbReference type="EMBL" id="KAI5657148.1"/>
    </source>
</evidence>
<name>A0ACC0A8B8_CATRO</name>
<reference evidence="2" key="1">
    <citation type="journal article" date="2023" name="Nat. Plants">
        <title>Single-cell RNA sequencing provides a high-resolution roadmap for understanding the multicellular compartmentation of specialized metabolism.</title>
        <authorList>
            <person name="Sun S."/>
            <person name="Shen X."/>
            <person name="Li Y."/>
            <person name="Li Y."/>
            <person name="Wang S."/>
            <person name="Li R."/>
            <person name="Zhang H."/>
            <person name="Shen G."/>
            <person name="Guo B."/>
            <person name="Wei J."/>
            <person name="Xu J."/>
            <person name="St-Pierre B."/>
            <person name="Chen S."/>
            <person name="Sun C."/>
        </authorList>
    </citation>
    <scope>NUCLEOTIDE SEQUENCE [LARGE SCALE GENOMIC DNA]</scope>
</reference>
<dbReference type="EMBL" id="CM044706">
    <property type="protein sequence ID" value="KAI5657148.1"/>
    <property type="molecule type" value="Genomic_DNA"/>
</dbReference>
<organism evidence="1 2">
    <name type="scientific">Catharanthus roseus</name>
    <name type="common">Madagascar periwinkle</name>
    <name type="synonym">Vinca rosea</name>
    <dbReference type="NCBI Taxonomy" id="4058"/>
    <lineage>
        <taxon>Eukaryota</taxon>
        <taxon>Viridiplantae</taxon>
        <taxon>Streptophyta</taxon>
        <taxon>Embryophyta</taxon>
        <taxon>Tracheophyta</taxon>
        <taxon>Spermatophyta</taxon>
        <taxon>Magnoliopsida</taxon>
        <taxon>eudicotyledons</taxon>
        <taxon>Gunneridae</taxon>
        <taxon>Pentapetalae</taxon>
        <taxon>asterids</taxon>
        <taxon>lamiids</taxon>
        <taxon>Gentianales</taxon>
        <taxon>Apocynaceae</taxon>
        <taxon>Rauvolfioideae</taxon>
        <taxon>Vinceae</taxon>
        <taxon>Catharanthinae</taxon>
        <taxon>Catharanthus</taxon>
    </lineage>
</organism>
<sequence length="158" mass="18491">MLITFLWMSRTYGMRRGHSMDKEDAPHFYAPAYARLLRRLASSQELCPETVLSFLYLLTLRLTLVEAPIFSDLPLARVKKQAFPYLQFTFMGPKLFVNTTMTDYRNEPVTGIRLYLEGERCDHLVNENTTYEAPDKRYNNVILNRSSGVYSHMYALFQ</sequence>